<dbReference type="KEGG" id="amg:AMEC673_09000"/>
<keyword evidence="2" id="KW-0805">Transcription regulation</keyword>
<evidence type="ECO:0000256" key="2">
    <source>
        <dbReference type="ARBA" id="ARBA00023015"/>
    </source>
</evidence>
<dbReference type="Pfam" id="PF13693">
    <property type="entry name" value="HTH_35"/>
    <property type="match status" value="1"/>
</dbReference>
<gene>
    <name evidence="7" type="ordered locus">AMEC673_09000</name>
</gene>
<evidence type="ECO:0000259" key="6">
    <source>
        <dbReference type="Pfam" id="PF13693"/>
    </source>
</evidence>
<evidence type="ECO:0000313" key="8">
    <source>
        <dbReference type="Proteomes" id="UP000006296"/>
    </source>
</evidence>
<dbReference type="Gene3D" id="1.10.260.40">
    <property type="entry name" value="lambda repressor-like DNA-binding domains"/>
    <property type="match status" value="1"/>
</dbReference>
<feature type="region of interest" description="Disordered" evidence="5">
    <location>
        <begin position="87"/>
        <end position="108"/>
    </location>
</feature>
<keyword evidence="3" id="KW-0238">DNA-binding</keyword>
<protein>
    <recommendedName>
        <fullName evidence="6">Ner winged helix-turn-helix DNA-binding domain-containing protein</fullName>
    </recommendedName>
</protein>
<evidence type="ECO:0000256" key="3">
    <source>
        <dbReference type="ARBA" id="ARBA00023125"/>
    </source>
</evidence>
<dbReference type="InterPro" id="IPR010982">
    <property type="entry name" value="Lambda_DNA-bd_dom_sf"/>
</dbReference>
<evidence type="ECO:0000313" key="7">
    <source>
        <dbReference type="EMBL" id="AFT74494.1"/>
    </source>
</evidence>
<dbReference type="AlphaFoldDB" id="A0AB32ZYT2"/>
<dbReference type="RefSeq" id="WP_014976469.1">
    <property type="nucleotide sequence ID" value="NC_018678.1"/>
</dbReference>
<proteinExistence type="inferred from homology"/>
<comment type="similarity">
    <text evidence="1">Belongs to the ner transcriptional regulatory family.</text>
</comment>
<evidence type="ECO:0000256" key="1">
    <source>
        <dbReference type="ARBA" id="ARBA00006157"/>
    </source>
</evidence>
<evidence type="ECO:0000256" key="4">
    <source>
        <dbReference type="ARBA" id="ARBA00023163"/>
    </source>
</evidence>
<dbReference type="Proteomes" id="UP000006296">
    <property type="component" value="Chromosome"/>
</dbReference>
<dbReference type="GO" id="GO:0003677">
    <property type="term" value="F:DNA binding"/>
    <property type="evidence" value="ECO:0007669"/>
    <property type="project" value="UniProtKB-KW"/>
</dbReference>
<feature type="domain" description="Ner winged helix-turn-helix DNA-binding" evidence="6">
    <location>
        <begin position="5"/>
        <end position="73"/>
    </location>
</feature>
<accession>A0AB32ZYT2</accession>
<dbReference type="SUPFAM" id="SSF47413">
    <property type="entry name" value="lambda repressor-like DNA-binding domains"/>
    <property type="match status" value="1"/>
</dbReference>
<sequence>MSQHDWHPADIVAAIRKQELTLKELSIANGLTPRACSSAMHRPYEKPERVIANQLGVHPKEIWPSRYHENGKRRRFLHSKMVANKSLKSTKNSLSDASNLKTNLAVEE</sequence>
<name>A0AB32ZYT2_ALTME</name>
<reference evidence="8" key="1">
    <citation type="journal article" date="2012" name="Sci. Rep.">
        <title>Genomes of surface isolates of Alteromonas macleodii: the life of a widespread marine opportunistic copiotroph.</title>
        <authorList>
            <person name="Lopez-Perez M."/>
            <person name="Gonzaga A."/>
            <person name="Martin-Cuadrado A.B."/>
            <person name="Onyshchenko O."/>
            <person name="Ghavidel A."/>
            <person name="Ghai R."/>
            <person name="Rodriguez-Valera F."/>
        </authorList>
    </citation>
    <scope>NUCLEOTIDE SEQUENCE [LARGE SCALE GENOMIC DNA]</scope>
    <source>
        <strain evidence="8">English Channel 673</strain>
    </source>
</reference>
<evidence type="ECO:0000256" key="5">
    <source>
        <dbReference type="SAM" id="MobiDB-lite"/>
    </source>
</evidence>
<organism evidence="7 8">
    <name type="scientific">Alteromonas macleodii (strain English Channel 673)</name>
    <dbReference type="NCBI Taxonomy" id="1004788"/>
    <lineage>
        <taxon>Bacteria</taxon>
        <taxon>Pseudomonadati</taxon>
        <taxon>Pseudomonadota</taxon>
        <taxon>Gammaproteobacteria</taxon>
        <taxon>Alteromonadales</taxon>
        <taxon>Alteromonadaceae</taxon>
        <taxon>Alteromonas/Salinimonas group</taxon>
        <taxon>Alteromonas</taxon>
    </lineage>
</organism>
<dbReference type="InterPro" id="IPR038722">
    <property type="entry name" value="Ner_HTH_dom"/>
</dbReference>
<dbReference type="EMBL" id="CP003844">
    <property type="protein sequence ID" value="AFT74494.1"/>
    <property type="molecule type" value="Genomic_DNA"/>
</dbReference>
<keyword evidence="4" id="KW-0804">Transcription</keyword>